<dbReference type="PROSITE" id="PS51257">
    <property type="entry name" value="PROKAR_LIPOPROTEIN"/>
    <property type="match status" value="1"/>
</dbReference>
<accession>A0ABZ2LAQ2</accession>
<evidence type="ECO:0008006" key="4">
    <source>
        <dbReference type="Google" id="ProtNLM"/>
    </source>
</evidence>
<dbReference type="RefSeq" id="WP_394837674.1">
    <property type="nucleotide sequence ID" value="NZ_CP089929.1"/>
</dbReference>
<protein>
    <recommendedName>
        <fullName evidence="4">Lipoprotein</fullName>
    </recommendedName>
</protein>
<gene>
    <name evidence="2" type="ORF">LVJ94_12265</name>
</gene>
<dbReference type="Proteomes" id="UP001374803">
    <property type="component" value="Chromosome"/>
</dbReference>
<dbReference type="EMBL" id="CP089983">
    <property type="protein sequence ID" value="WXB08002.1"/>
    <property type="molecule type" value="Genomic_DNA"/>
</dbReference>
<evidence type="ECO:0000313" key="3">
    <source>
        <dbReference type="Proteomes" id="UP001374803"/>
    </source>
</evidence>
<evidence type="ECO:0000313" key="2">
    <source>
        <dbReference type="EMBL" id="WXB08002.1"/>
    </source>
</evidence>
<sequence length="335" mass="34051">MRVSILGACAFALCAAIVGCGDDNKSDPGPADSGSPGQDSGPGSDAGTDAGTKFGGNAILVNLSTKVSIGGTPTPVRVLKPVVGFSALGALKHQYDGRTGLFGCYADHFGEGQNLGSDSNAGTITITDYSQANFLDGTAAPKEINCVPMSTSGLSLYQCGYGPLKDGKPGATVNTPYRGDAQLTKDKQIIHVKVAGGSDIGSIDTAAELTSVDSAQVEEDLATVKYDPTKDTTLHMKACDSCGLVTAVNIIANRNAPDKFDEPSATSGAIVCTFLGYDPIVIKKEAISAMLGSDAALKSVQTSIVRFGYPLAKADTKGSSVQFAAGGGVIGVAPR</sequence>
<name>A0ABZ2LAQ2_9BACT</name>
<evidence type="ECO:0000256" key="1">
    <source>
        <dbReference type="SAM" id="MobiDB-lite"/>
    </source>
</evidence>
<organism evidence="2 3">
    <name type="scientific">Pendulispora rubella</name>
    <dbReference type="NCBI Taxonomy" id="2741070"/>
    <lineage>
        <taxon>Bacteria</taxon>
        <taxon>Pseudomonadati</taxon>
        <taxon>Myxococcota</taxon>
        <taxon>Myxococcia</taxon>
        <taxon>Myxococcales</taxon>
        <taxon>Sorangiineae</taxon>
        <taxon>Pendulisporaceae</taxon>
        <taxon>Pendulispora</taxon>
    </lineage>
</organism>
<proteinExistence type="predicted"/>
<feature type="compositionally biased region" description="Low complexity" evidence="1">
    <location>
        <begin position="27"/>
        <end position="47"/>
    </location>
</feature>
<feature type="region of interest" description="Disordered" evidence="1">
    <location>
        <begin position="26"/>
        <end position="49"/>
    </location>
</feature>
<keyword evidence="3" id="KW-1185">Reference proteome</keyword>
<reference evidence="2" key="1">
    <citation type="submission" date="2021-12" db="EMBL/GenBank/DDBJ databases">
        <title>Discovery of the Pendulisporaceae a myxobacterial family with distinct sporulation behavior and unique specialized metabolism.</title>
        <authorList>
            <person name="Garcia R."/>
            <person name="Popoff A."/>
            <person name="Bader C.D."/>
            <person name="Loehr J."/>
            <person name="Walesch S."/>
            <person name="Walt C."/>
            <person name="Boldt J."/>
            <person name="Bunk B."/>
            <person name="Haeckl F.J.F.P.J."/>
            <person name="Gunesch A.P."/>
            <person name="Birkelbach J."/>
            <person name="Nuebel U."/>
            <person name="Pietschmann T."/>
            <person name="Bach T."/>
            <person name="Mueller R."/>
        </authorList>
    </citation>
    <scope>NUCLEOTIDE SEQUENCE</scope>
    <source>
        <strain evidence="2">MSr11367</strain>
    </source>
</reference>